<dbReference type="Gene3D" id="3.40.50.1820">
    <property type="entry name" value="alpha/beta hydrolase"/>
    <property type="match status" value="1"/>
</dbReference>
<dbReference type="InterPro" id="IPR029058">
    <property type="entry name" value="AB_hydrolase_fold"/>
</dbReference>
<evidence type="ECO:0000256" key="2">
    <source>
        <dbReference type="ARBA" id="ARBA00022525"/>
    </source>
</evidence>
<comment type="subcellular location">
    <subcellularLocation>
        <location evidence="1">Secreted</location>
    </subcellularLocation>
</comment>
<dbReference type="SUPFAM" id="SSF53474">
    <property type="entry name" value="alpha/beta-Hydrolases"/>
    <property type="match status" value="1"/>
</dbReference>
<evidence type="ECO:0000313" key="7">
    <source>
        <dbReference type="EMBL" id="TMW61241.1"/>
    </source>
</evidence>
<evidence type="ECO:0000256" key="1">
    <source>
        <dbReference type="ARBA" id="ARBA00004613"/>
    </source>
</evidence>
<evidence type="ECO:0000256" key="5">
    <source>
        <dbReference type="ARBA" id="ARBA00023098"/>
    </source>
</evidence>
<dbReference type="InterPro" id="IPR056304">
    <property type="entry name" value="Lip-like_C"/>
</dbReference>
<evidence type="ECO:0000259" key="6">
    <source>
        <dbReference type="Pfam" id="PF24708"/>
    </source>
</evidence>
<gene>
    <name evidence="7" type="ORF">Poli38472_013704</name>
</gene>
<name>A0A8K1CE78_PYTOL</name>
<dbReference type="PANTHER" id="PTHR34043">
    <property type="entry name" value="ALPHA/BETA-HYDROLASES SUPERFAMILY PROTEIN"/>
    <property type="match status" value="1"/>
</dbReference>
<evidence type="ECO:0000256" key="4">
    <source>
        <dbReference type="ARBA" id="ARBA00022801"/>
    </source>
</evidence>
<keyword evidence="5" id="KW-0443">Lipid metabolism</keyword>
<comment type="caution">
    <text evidence="7">The sequence shown here is derived from an EMBL/GenBank/DDBJ whole genome shotgun (WGS) entry which is preliminary data.</text>
</comment>
<keyword evidence="8" id="KW-1185">Reference proteome</keyword>
<proteinExistence type="predicted"/>
<feature type="domain" description="Lipase-like C-terminal" evidence="6">
    <location>
        <begin position="3"/>
        <end position="369"/>
    </location>
</feature>
<sequence>MPNTSPIILVHGFFGKAESPDGTKYFGRHHGDLAQKLRLQGHQVYTVSIGPFASNWDRACELYAQIKGGRVDYGEKHSAHHNHKRFGREYAGFYPQWGDVVDGQVQKVHLIGHSMGGPTSRMMAQLLAHGTKGAPVEEDPESHQLFSGGKDWVLSITTIASPNQGTTLMDRFFDIADYMEDVLAFWFSMKGIWPSKDNTGMDPMLDQWDVSPRSITEGVHEYLHRVLSSHMFAPGFMDIAPWSLSTEGAKQENTWVTTLPNVFYYSISTECTEYNVAKDGTPLYATTRADKYCISSGLRPFAKIIASDFTTKTKHFPDTWRANDGVVNTESMDSDGHGPLIDFNGQSRAGHWMHFPHVNHVDHASIVGGQKEVDPTALFLTHATILASLPTKTKAKTVVDAPEHVVKRLLVAIASLTNREPPPVVAPVRPSRISSLWNIFNRRPKQSIV</sequence>
<keyword evidence="4" id="KW-0378">Hydrolase</keyword>
<protein>
    <recommendedName>
        <fullName evidence="6">Lipase-like C-terminal domain-containing protein</fullName>
    </recommendedName>
</protein>
<organism evidence="7 8">
    <name type="scientific">Pythium oligandrum</name>
    <name type="common">Mycoparasitic fungus</name>
    <dbReference type="NCBI Taxonomy" id="41045"/>
    <lineage>
        <taxon>Eukaryota</taxon>
        <taxon>Sar</taxon>
        <taxon>Stramenopiles</taxon>
        <taxon>Oomycota</taxon>
        <taxon>Peronosporomycetes</taxon>
        <taxon>Pythiales</taxon>
        <taxon>Pythiaceae</taxon>
        <taxon>Pythium</taxon>
    </lineage>
</organism>
<dbReference type="Proteomes" id="UP000794436">
    <property type="component" value="Unassembled WGS sequence"/>
</dbReference>
<dbReference type="GO" id="GO:0016787">
    <property type="term" value="F:hydrolase activity"/>
    <property type="evidence" value="ECO:0007669"/>
    <property type="project" value="UniProtKB-KW"/>
</dbReference>
<dbReference type="AlphaFoldDB" id="A0A8K1CE78"/>
<dbReference type="GO" id="GO:0006629">
    <property type="term" value="P:lipid metabolic process"/>
    <property type="evidence" value="ECO:0007669"/>
    <property type="project" value="UniProtKB-KW"/>
</dbReference>
<evidence type="ECO:0000256" key="3">
    <source>
        <dbReference type="ARBA" id="ARBA00022729"/>
    </source>
</evidence>
<dbReference type="EMBL" id="SPLM01000077">
    <property type="protein sequence ID" value="TMW61241.1"/>
    <property type="molecule type" value="Genomic_DNA"/>
</dbReference>
<accession>A0A8K1CE78</accession>
<keyword evidence="3" id="KW-0732">Signal</keyword>
<dbReference type="Pfam" id="PF24708">
    <property type="entry name" value="Lip_C"/>
    <property type="match status" value="1"/>
</dbReference>
<evidence type="ECO:0000313" key="8">
    <source>
        <dbReference type="Proteomes" id="UP000794436"/>
    </source>
</evidence>
<reference evidence="7" key="1">
    <citation type="submission" date="2019-03" db="EMBL/GenBank/DDBJ databases">
        <title>Long read genome sequence of the mycoparasitic Pythium oligandrum ATCC 38472 isolated from sugarbeet rhizosphere.</title>
        <authorList>
            <person name="Gaulin E."/>
        </authorList>
    </citation>
    <scope>NUCLEOTIDE SEQUENCE</scope>
    <source>
        <strain evidence="7">ATCC 38472_TT</strain>
    </source>
</reference>
<dbReference type="GO" id="GO:0005576">
    <property type="term" value="C:extracellular region"/>
    <property type="evidence" value="ECO:0007669"/>
    <property type="project" value="UniProtKB-SubCell"/>
</dbReference>
<dbReference type="PANTHER" id="PTHR34043:SF3">
    <property type="entry name" value="ALPHA_BETA-HYDROLASES SUPERFAMILY PROTEIN"/>
    <property type="match status" value="1"/>
</dbReference>
<dbReference type="OrthoDB" id="206848at2759"/>
<keyword evidence="2" id="KW-0964">Secreted</keyword>